<sequence>GDLTNLVHGSHCSKYRLTRIPGTNAFAGIVNETCDSLAFCACSTVDRLCLNCHSDCFGVLDCEWCMVDSDGKTHLDKPYCALQKECFGGIVGAKSPYADGLGLLDEEVASLNMIKSAPVGPVAGGIMGCIMVLVLAVYAYRHQIHRRSHQHMSPLAAQGYSTMSPQEDSENPPGNNDPLSAGVDVGNHDDDMDLDTPPQTAALLSHKFHPYRHVHTHHHPLQTHHLQAAVTVHSVDAEC</sequence>
<keyword evidence="2" id="KW-0812">Transmembrane</keyword>
<proteinExistence type="predicted"/>
<dbReference type="EMBL" id="JAHRIN010027131">
    <property type="protein sequence ID" value="MEQ2201124.1"/>
    <property type="molecule type" value="Genomic_DNA"/>
</dbReference>
<evidence type="ECO:0008006" key="5">
    <source>
        <dbReference type="Google" id="ProtNLM"/>
    </source>
</evidence>
<keyword evidence="2" id="KW-0472">Membrane</keyword>
<feature type="transmembrane region" description="Helical" evidence="2">
    <location>
        <begin position="119"/>
        <end position="140"/>
    </location>
</feature>
<protein>
    <recommendedName>
        <fullName evidence="5">PSI domain-containing protein</fullName>
    </recommendedName>
</protein>
<dbReference type="Proteomes" id="UP001434883">
    <property type="component" value="Unassembled WGS sequence"/>
</dbReference>
<gene>
    <name evidence="3" type="ORF">XENOCAPTIV_007976</name>
</gene>
<feature type="compositionally biased region" description="Polar residues" evidence="1">
    <location>
        <begin position="160"/>
        <end position="178"/>
    </location>
</feature>
<comment type="caution">
    <text evidence="3">The sequence shown here is derived from an EMBL/GenBank/DDBJ whole genome shotgun (WGS) entry which is preliminary data.</text>
</comment>
<evidence type="ECO:0000313" key="4">
    <source>
        <dbReference type="Proteomes" id="UP001434883"/>
    </source>
</evidence>
<evidence type="ECO:0000256" key="1">
    <source>
        <dbReference type="SAM" id="MobiDB-lite"/>
    </source>
</evidence>
<keyword evidence="2" id="KW-1133">Transmembrane helix</keyword>
<dbReference type="PANTHER" id="PTHR10166">
    <property type="entry name" value="VOLTAGE-DEPENDENT CALCIUM CHANNEL SUBUNIT ALPHA-2/DELTA-RELATED"/>
    <property type="match status" value="1"/>
</dbReference>
<reference evidence="3 4" key="1">
    <citation type="submission" date="2021-06" db="EMBL/GenBank/DDBJ databases">
        <authorList>
            <person name="Palmer J.M."/>
        </authorList>
    </citation>
    <scope>NUCLEOTIDE SEQUENCE [LARGE SCALE GENOMIC DNA]</scope>
    <source>
        <strain evidence="3 4">XC_2019</strain>
        <tissue evidence="3">Muscle</tissue>
    </source>
</reference>
<feature type="non-terminal residue" evidence="3">
    <location>
        <position position="1"/>
    </location>
</feature>
<feature type="region of interest" description="Disordered" evidence="1">
    <location>
        <begin position="160"/>
        <end position="195"/>
    </location>
</feature>
<dbReference type="InterPro" id="IPR051173">
    <property type="entry name" value="Ca_channel_alpha-2/delta"/>
</dbReference>
<organism evidence="3 4">
    <name type="scientific">Xenoophorus captivus</name>
    <dbReference type="NCBI Taxonomy" id="1517983"/>
    <lineage>
        <taxon>Eukaryota</taxon>
        <taxon>Metazoa</taxon>
        <taxon>Chordata</taxon>
        <taxon>Craniata</taxon>
        <taxon>Vertebrata</taxon>
        <taxon>Euteleostomi</taxon>
        <taxon>Actinopterygii</taxon>
        <taxon>Neopterygii</taxon>
        <taxon>Teleostei</taxon>
        <taxon>Neoteleostei</taxon>
        <taxon>Acanthomorphata</taxon>
        <taxon>Ovalentaria</taxon>
        <taxon>Atherinomorphae</taxon>
        <taxon>Cyprinodontiformes</taxon>
        <taxon>Goodeidae</taxon>
        <taxon>Xenoophorus</taxon>
    </lineage>
</organism>
<dbReference type="PANTHER" id="PTHR10166:SF68">
    <property type="entry name" value="VWFA AND CACHE DOMAIN-CONTAINING PROTEIN 1"/>
    <property type="match status" value="1"/>
</dbReference>
<name>A0ABV0QZ41_9TELE</name>
<evidence type="ECO:0000313" key="3">
    <source>
        <dbReference type="EMBL" id="MEQ2201124.1"/>
    </source>
</evidence>
<evidence type="ECO:0000256" key="2">
    <source>
        <dbReference type="SAM" id="Phobius"/>
    </source>
</evidence>
<keyword evidence="4" id="KW-1185">Reference proteome</keyword>
<accession>A0ABV0QZ41</accession>